<dbReference type="InterPro" id="IPR020843">
    <property type="entry name" value="ER"/>
</dbReference>
<dbReference type="InterPro" id="IPR011032">
    <property type="entry name" value="GroES-like_sf"/>
</dbReference>
<sequence>MLAVYATHAAPDDPLSALEVGQQSEPNVPEGWVRVKISHASLNRHDVFTLQGISGHPEGISYPIILGNDGAGTLDDGTPVVIYPMMGSDDWRGDETLDPKWHIPSEFIHGTLASYAVVPKRNAVPLPKNLSMLHASVLGTAWLTAYRALFTKSELRAGELVLIQGATGGMATALIQLGRAAGFEVWATSRSEEGQSRAKALGAHQTFPSNHPLPRKVRAVIDNVGSDSWMHSLSSLARGGTLVTVGGTTGFDVSLNLLPVIADQLTITGSIMGTQEDMRNLMNLLAQTGIEPEIGAVLPLEQARDGFRAMWEGRTRGKTVFTC</sequence>
<dbReference type="InterPro" id="IPR013154">
    <property type="entry name" value="ADH-like_N"/>
</dbReference>
<evidence type="ECO:0000259" key="1">
    <source>
        <dbReference type="SMART" id="SM00829"/>
    </source>
</evidence>
<name>A0A7V8VAF0_9BACT</name>
<keyword evidence="2" id="KW-0560">Oxidoreductase</keyword>
<dbReference type="InterPro" id="IPR036291">
    <property type="entry name" value="NAD(P)-bd_dom_sf"/>
</dbReference>
<proteinExistence type="predicted"/>
<dbReference type="PANTHER" id="PTHR45033:SF3">
    <property type="entry name" value="DEHYDROGENASE, PUTATIVE (AFU_ORTHOLOGUE AFUA_2G13270)-RELATED"/>
    <property type="match status" value="1"/>
</dbReference>
<evidence type="ECO:0000313" key="3">
    <source>
        <dbReference type="Proteomes" id="UP000551616"/>
    </source>
</evidence>
<keyword evidence="3" id="KW-1185">Reference proteome</keyword>
<dbReference type="SUPFAM" id="SSF51735">
    <property type="entry name" value="NAD(P)-binding Rossmann-fold domains"/>
    <property type="match status" value="1"/>
</dbReference>
<organism evidence="2 3">
    <name type="scientific">Bremerella alba</name>
    <dbReference type="NCBI Taxonomy" id="980252"/>
    <lineage>
        <taxon>Bacteria</taxon>
        <taxon>Pseudomonadati</taxon>
        <taxon>Planctomycetota</taxon>
        <taxon>Planctomycetia</taxon>
        <taxon>Pirellulales</taxon>
        <taxon>Pirellulaceae</taxon>
        <taxon>Bremerella</taxon>
    </lineage>
</organism>
<dbReference type="AlphaFoldDB" id="A0A7V8VAF0"/>
<comment type="caution">
    <text evidence="2">The sequence shown here is derived from an EMBL/GenBank/DDBJ whole genome shotgun (WGS) entry which is preliminary data.</text>
</comment>
<dbReference type="Proteomes" id="UP000551616">
    <property type="component" value="Unassembled WGS sequence"/>
</dbReference>
<dbReference type="Gene3D" id="3.40.50.720">
    <property type="entry name" value="NAD(P)-binding Rossmann-like Domain"/>
    <property type="match status" value="1"/>
</dbReference>
<evidence type="ECO:0000313" key="2">
    <source>
        <dbReference type="EMBL" id="MBA2117934.1"/>
    </source>
</evidence>
<dbReference type="SUPFAM" id="SSF50129">
    <property type="entry name" value="GroES-like"/>
    <property type="match status" value="1"/>
</dbReference>
<dbReference type="SMART" id="SM00829">
    <property type="entry name" value="PKS_ER"/>
    <property type="match status" value="1"/>
</dbReference>
<dbReference type="Pfam" id="PF00107">
    <property type="entry name" value="ADH_zinc_N"/>
    <property type="match status" value="1"/>
</dbReference>
<dbReference type="GO" id="GO:0004022">
    <property type="term" value="F:alcohol dehydrogenase (NAD+) activity"/>
    <property type="evidence" value="ECO:0007669"/>
    <property type="project" value="UniProtKB-EC"/>
</dbReference>
<protein>
    <submittedName>
        <fullName evidence="2">Alcohol dehydrogenase</fullName>
        <ecNumber evidence="2">1.1.1.1</ecNumber>
    </submittedName>
</protein>
<reference evidence="2 3" key="1">
    <citation type="submission" date="2020-05" db="EMBL/GenBank/DDBJ databases">
        <title>Bremerella alba sp. nov., a novel planctomycete isolated from the surface of the macroalga Fucus spiralis.</title>
        <authorList>
            <person name="Godinho O."/>
            <person name="Botelho R."/>
            <person name="Albuquerque L."/>
            <person name="Wiegand S."/>
            <person name="Da Costa M.S."/>
            <person name="Lobo-Da-Cunha A."/>
            <person name="Jogler C."/>
            <person name="Lage O.M."/>
        </authorList>
    </citation>
    <scope>NUCLEOTIDE SEQUENCE [LARGE SCALE GENOMIC DNA]</scope>
    <source>
        <strain evidence="2 3">FF15</strain>
    </source>
</reference>
<dbReference type="InterPro" id="IPR013149">
    <property type="entry name" value="ADH-like_C"/>
</dbReference>
<dbReference type="Gene3D" id="3.90.180.10">
    <property type="entry name" value="Medium-chain alcohol dehydrogenases, catalytic domain"/>
    <property type="match status" value="1"/>
</dbReference>
<accession>A0A7V8VAF0</accession>
<dbReference type="PANTHER" id="PTHR45033">
    <property type="match status" value="1"/>
</dbReference>
<dbReference type="EC" id="1.1.1.1" evidence="2"/>
<dbReference type="RefSeq" id="WP_207399290.1">
    <property type="nucleotide sequence ID" value="NZ_JABRWO010000023.1"/>
</dbReference>
<feature type="domain" description="Enoyl reductase (ER)" evidence="1">
    <location>
        <begin position="13"/>
        <end position="321"/>
    </location>
</feature>
<gene>
    <name evidence="2" type="primary">adh_2</name>
    <name evidence="2" type="ORF">HOV93_51410</name>
</gene>
<dbReference type="EMBL" id="JABRWO010000023">
    <property type="protein sequence ID" value="MBA2117934.1"/>
    <property type="molecule type" value="Genomic_DNA"/>
</dbReference>
<dbReference type="Pfam" id="PF08240">
    <property type="entry name" value="ADH_N"/>
    <property type="match status" value="1"/>
</dbReference>
<dbReference type="InterPro" id="IPR052711">
    <property type="entry name" value="Zinc_ADH-like"/>
</dbReference>